<reference evidence="8 9" key="1">
    <citation type="submission" date="2016-05" db="EMBL/GenBank/DDBJ databases">
        <authorList>
            <person name="Naeem Raeece"/>
        </authorList>
    </citation>
    <scope>NUCLEOTIDE SEQUENCE [LARGE SCALE GENOMIC DNA]</scope>
</reference>
<sequence length="2600" mass="300941">MVIPNIYFFLSSVLLNFLFKAQHVAVVNATAEFAIEKGAPLAKTSNRGKRIRSCQKGCTPEQHDSARVEQNTALKLNYPKNKSAINILFKPKRKVKNKRGINFVSLNLKKSLELKSNDSINLINNLFSKEKAQFLSSCYREGEVKNGDTCNRFTVSNQICDAPIDFNLNNIFSVKREIDQRSECLVDNKPQYRITIVQSGEMFNLKIKNETFHLRTSIIITADACSSKAKRVSSHFTFRRPLSRFGVPILYKGEIIGSTFKDIKVEDNVEGLYNVCSCQINYLYYYYDKCANSNRHYTQVSTIRVIKKPAYEIKTVTGATVDIDFAGYTMPFPMKRAFIIKSVEGYTCNNVNDTPFSEIQERFYKNEKKLHYYDIFLYETNTNKFEEDVVFKIPGTYLLCYASRDDTVDYSAYLAKISVNGYDLSRMSYVYLDLYSSKLNLEHTIILHKYNLEEPLEEVYFKKKEAQKCSGEDVIYSNNTSIIHCTKNYNLTLDVVHVANVNSNEYNVLLEICARHGDKYRLIGYATTKPYILHNYNDVSHLLDVNIAPDDVKTYVIKRDSNFFTFFPELSEIFFFYEIKDIHVSFLCYSSKNEIVITYNVDKNMTPIFFKHFKIPNPASSILHITQNAVYLYVLNKTYQSLYMYDITPEKVENKRGRMQGDLNDPFVEDILSYYLDFADYTLCEPCLSPIMMEPIYDENKKLIRIFLISSFSHFKFMIVDLNFKVIYTHDMNILKNAVTIHRGRTFSLDVLKNSSFVITDISCGTLKNESLDCFLIDQLNNSVLAFEYLQKENVLILIDTFQGENVNDLKDENADLYDSVFIQSDTYLLKPQNVVVYPYDGSYVLFISEVTACTMLHCCEGSNEINLLLYDKSKPKGNFSYITKIINTHIDDGRIVSMYKFYDHKEFINRNILLIVKYYEGNIQFIYDPIRNISNKLELEYNYPPVVQDNGKVYILKMKSDEIKKMNLLHNFHIIVHNANKTQHVTIDKHDGTIQIKLSEFVADPVDLSAELYGVFIELRVNIKFTVICADGMKVLNGKCVPCPLGSYNNINKYIENKVIHECVLCQKNSTTKREASISMSQCLCLPGYELNNNDECVPCKKGTWKTELSNTPCIFHCYPNSYSLVQGSRSEDESECKCKKGFYFVSKDSINFCEQCDIGYFCPGGHKGVKIKCPENTTNTTQENSSIKSCKCEAGYDPFDSSNLNEYNFKHNPIFDNYKDFINEIESSQLCVPCKVGFYKTLVSEEKCTSCSPNVYTAAEKSTSISDCRKCEKGYYLHATDSCILCPDNHYCPGSNIADPKYAMYENAKVPCGDTSLTKPPNELNVSHLSCLCKGGFEYAKGEDNEFDCLEVPKNYYKSQLSNTQKNPCPENSVTLYTQTKTKIKCICKDGFYWDINEYKCIKCPKGYYCPGGYLKNCFKASTLNLCKPQKIKCPIKNSTTQAEESFSESSCMCDKGYTINKEALGECILCPVNTYKDVISNADCTMCLTPYTTDGQVGSTKEEDCTCSGGYYFSNHCLPCTDKNTYCKGGKMIVNNKSKTIHYAPSKCPPNTVVSFETERPHNQSFCVCKKGYKHIYTASNFTKICAPCERGFFKTIIGDFSCDSKCKPNSTSFAGTMHETHCYCLENYYFKNGVCLNCPDGAHCKGGFEEETLLSMEKNENYLDHTKIKHVMPVPRENHALYKLKSNVYTTDWIIVECSIKEACLYNEECHESMTNFLCGECKKGYTNNFSKLNLCIKCSGNIMNILHTIFVSIFVLLFTVIMAYLNVFTGANRKSVHSIVIKIAVNYFSCMKIFYIMGTSEIYFPVNFSSHVNYIIENIKKLLKAKKNYGPYCILTSYFNLAHSDAYFYGMVYYAFRPILLAITLTILMFLVVEIYKFKVRKETKIELKVIDKIKELGNNELHEQIMLELASERALVLFRYIPIPGDSRLKRIQNFLEDMIPMYVTLLFFIHAKTTYFMLTLLDCKAIYYNDKFVEQYMSYAPSVKCDLSKGYAKFFILGISGMVVWGIGIPIMSYLVLYKNRKNLHSENILFKYGFLNNGFNFQFWYWETIVFLRKILVLLISTVPIYKTAKVLGTTMWLFTVISSFFLTLQMLLQPFDSRNYHILNKLETYSMIAWTITLIIFVFLAASSATTTVNFYVLLFLLFFNFVFMAKVLIALCYSYIENLRHFKKMIKFPLLSKFFERLSKIAEEKYYKEPTVSLNTYNNSIEFTRKSKRTFVCRKHILTNEEKNYFLNVLSNFIYFGVSNLNFTAFHSYFMEFMLRLSIIDNELLQKRGKNGILKLISKDPKNIDEWIKIKEYELKKRSFFERHKKILDLFTKKLFIIQNNIKKIVFKGDKHTIISDYEVLINVLKYDEDFITDFKFLYDENAVKSGLILSDLQLSFTKIKMKDKELIMQLFSLFIAKKNIVQFEKDIHLKNKIEQLKLLYEKLIKSSEKKKITFRKNVEDAVKGDPYDYRTLENELSVLNDKINNLIDNYQKLKDATYYEVECNSDDKMVSNNDSEFFDNKLLELSFKEMSNEDKALENKAKKDDKQNEKNKENDEIENEDITEEGVKENDIQNIKENENNSSDERENQMSMKEDTNRCENNSET</sequence>
<feature type="transmembrane region" description="Helical" evidence="3">
    <location>
        <begin position="1946"/>
        <end position="1965"/>
    </location>
</feature>
<feature type="chain" id="PRO_5015059874" evidence="4">
    <location>
        <begin position="30"/>
        <end position="2600"/>
    </location>
</feature>
<dbReference type="Proteomes" id="UP000078555">
    <property type="component" value="Unassembled WGS sequence"/>
</dbReference>
<evidence type="ECO:0000313" key="6">
    <source>
        <dbReference type="EMBL" id="SBT31257.1"/>
    </source>
</evidence>
<feature type="transmembrane region" description="Helical" evidence="3">
    <location>
        <begin position="1859"/>
        <end position="1881"/>
    </location>
</feature>
<dbReference type="SMART" id="SM01411">
    <property type="entry name" value="Ephrin_rec_like"/>
    <property type="match status" value="10"/>
</dbReference>
<feature type="compositionally biased region" description="Basic and acidic residues" evidence="2">
    <location>
        <begin position="2531"/>
        <end position="2549"/>
    </location>
</feature>
<dbReference type="Gene3D" id="2.10.50.10">
    <property type="entry name" value="Tumor Necrosis Factor Receptor, subunit A, domain 2"/>
    <property type="match status" value="5"/>
</dbReference>
<dbReference type="Pfam" id="PF24631">
    <property type="entry name" value="DUF7628"/>
    <property type="match status" value="1"/>
</dbReference>
<feature type="compositionally biased region" description="Basic and acidic residues" evidence="2">
    <location>
        <begin position="2560"/>
        <end position="2593"/>
    </location>
</feature>
<feature type="transmembrane region" description="Helical" evidence="3">
    <location>
        <begin position="2001"/>
        <end position="2024"/>
    </location>
</feature>
<dbReference type="EMBL" id="FLRE01000025">
    <property type="protein sequence ID" value="SBT31861.1"/>
    <property type="molecule type" value="Genomic_DNA"/>
</dbReference>
<feature type="transmembrane region" description="Helical" evidence="3">
    <location>
        <begin position="2144"/>
        <end position="2170"/>
    </location>
</feature>
<feature type="coiled-coil region" evidence="1">
    <location>
        <begin position="2464"/>
        <end position="2491"/>
    </location>
</feature>
<dbReference type="Proteomes" id="UP000078550">
    <property type="component" value="Unassembled WGS sequence"/>
</dbReference>
<dbReference type="InterPro" id="IPR000742">
    <property type="entry name" value="EGF"/>
</dbReference>
<dbReference type="InterPro" id="IPR056045">
    <property type="entry name" value="DUF7628"/>
</dbReference>
<dbReference type="Pfam" id="PF24632">
    <property type="entry name" value="DUF7629"/>
    <property type="match status" value="1"/>
</dbReference>
<dbReference type="InterPro" id="IPR056048">
    <property type="entry name" value="CRMPA/B-like_DUF7631"/>
</dbReference>
<keyword evidence="9" id="KW-1185">Reference proteome</keyword>
<feature type="transmembrane region" description="Helical" evidence="3">
    <location>
        <begin position="1784"/>
        <end position="1803"/>
    </location>
</feature>
<dbReference type="Pfam" id="PF24634">
    <property type="entry name" value="DUF7631"/>
    <property type="match status" value="1"/>
</dbReference>
<feature type="transmembrane region" description="Helical" evidence="3">
    <location>
        <begin position="1750"/>
        <end position="1772"/>
    </location>
</feature>
<dbReference type="InterPro" id="IPR056047">
    <property type="entry name" value="CRMPA-like_DUF7630"/>
</dbReference>
<dbReference type="Pfam" id="PF24635">
    <property type="entry name" value="DUF7632"/>
    <property type="match status" value="1"/>
</dbReference>
<evidence type="ECO:0000256" key="2">
    <source>
        <dbReference type="SAM" id="MobiDB-lite"/>
    </source>
</evidence>
<evidence type="ECO:0000256" key="4">
    <source>
        <dbReference type="SAM" id="SignalP"/>
    </source>
</evidence>
<reference evidence="7" key="2">
    <citation type="submission" date="2016-05" db="EMBL/GenBank/DDBJ databases">
        <authorList>
            <person name="Lavstsen T."/>
            <person name="Jespersen J.S."/>
        </authorList>
    </citation>
    <scope>NUCLEOTIDE SEQUENCE [LARGE SCALE GENOMIC DNA]</scope>
</reference>
<keyword evidence="1" id="KW-0175">Coiled coil</keyword>
<feature type="domain" description="EGF-like" evidence="5">
    <location>
        <begin position="1100"/>
        <end position="1156"/>
    </location>
</feature>
<dbReference type="InterPro" id="IPR009030">
    <property type="entry name" value="Growth_fac_rcpt_cys_sf"/>
</dbReference>
<accession>A0A1A8YJZ9</accession>
<evidence type="ECO:0000313" key="8">
    <source>
        <dbReference type="Proteomes" id="UP000078550"/>
    </source>
</evidence>
<feature type="transmembrane region" description="Helical" evidence="3">
    <location>
        <begin position="2118"/>
        <end position="2138"/>
    </location>
</feature>
<feature type="domain" description="EGF-like" evidence="5">
    <location>
        <begin position="1043"/>
        <end position="1099"/>
    </location>
</feature>
<feature type="transmembrane region" description="Helical" evidence="3">
    <location>
        <begin position="2239"/>
        <end position="2264"/>
    </location>
</feature>
<keyword evidence="3" id="KW-1133">Transmembrane helix</keyword>
<dbReference type="Pfam" id="PF24639">
    <property type="entry name" value="DUF7634"/>
    <property type="match status" value="1"/>
</dbReference>
<gene>
    <name evidence="6" type="ORF">POVWA1_006240</name>
    <name evidence="7" type="ORF">POVWA2_006470</name>
</gene>
<feature type="region of interest" description="Disordered" evidence="2">
    <location>
        <begin position="2531"/>
        <end position="2600"/>
    </location>
</feature>
<dbReference type="FunFam" id="2.10.50.10:FF:000071">
    <property type="entry name" value="Cysteine repeat modular protein 2"/>
    <property type="match status" value="1"/>
</dbReference>
<dbReference type="InterPro" id="IPR011641">
    <property type="entry name" value="Tyr-kin_ephrin_A/B_rcpt-like"/>
</dbReference>
<dbReference type="Pfam" id="PF24633">
    <property type="entry name" value="DUF7630"/>
    <property type="match status" value="1"/>
</dbReference>
<dbReference type="SMART" id="SM00181">
    <property type="entry name" value="EGF"/>
    <property type="match status" value="4"/>
</dbReference>
<evidence type="ECO:0000313" key="7">
    <source>
        <dbReference type="EMBL" id="SBT31861.1"/>
    </source>
</evidence>
<evidence type="ECO:0000256" key="3">
    <source>
        <dbReference type="SAM" id="Phobius"/>
    </source>
</evidence>
<organism evidence="7 8">
    <name type="scientific">Plasmodium ovale wallikeri</name>
    <dbReference type="NCBI Taxonomy" id="864142"/>
    <lineage>
        <taxon>Eukaryota</taxon>
        <taxon>Sar</taxon>
        <taxon>Alveolata</taxon>
        <taxon>Apicomplexa</taxon>
        <taxon>Aconoidasida</taxon>
        <taxon>Haemosporida</taxon>
        <taxon>Plasmodiidae</taxon>
        <taxon>Plasmodium</taxon>
        <taxon>Plasmodium (Plasmodium)</taxon>
    </lineage>
</organism>
<evidence type="ECO:0000256" key="1">
    <source>
        <dbReference type="SAM" id="Coils"/>
    </source>
</evidence>
<dbReference type="Pfam" id="PF07699">
    <property type="entry name" value="Ephrin_rec_like"/>
    <property type="match status" value="3"/>
</dbReference>
<dbReference type="FunFam" id="2.10.50.10:FF:000045">
    <property type="entry name" value="Cysteine repeat modular protein 2"/>
    <property type="match status" value="1"/>
</dbReference>
<feature type="domain" description="EGF-like" evidence="5">
    <location>
        <begin position="1701"/>
        <end position="1741"/>
    </location>
</feature>
<feature type="signal peptide" evidence="4">
    <location>
        <begin position="1"/>
        <end position="29"/>
    </location>
</feature>
<evidence type="ECO:0000259" key="5">
    <source>
        <dbReference type="SMART" id="SM00181"/>
    </source>
</evidence>
<dbReference type="InterPro" id="IPR056049">
    <property type="entry name" value="DUF7632"/>
</dbReference>
<dbReference type="InterPro" id="IPR056051">
    <property type="entry name" value="DUF7634"/>
</dbReference>
<keyword evidence="3" id="KW-0812">Transmembrane</keyword>
<dbReference type="PANTHER" id="PTHR11319">
    <property type="entry name" value="G PROTEIN-COUPLED RECEPTOR-RELATED"/>
    <property type="match status" value="1"/>
</dbReference>
<dbReference type="InterPro" id="IPR056052">
    <property type="entry name" value="DUF7635"/>
</dbReference>
<dbReference type="InterPro" id="IPR056046">
    <property type="entry name" value="DUF7629"/>
</dbReference>
<proteinExistence type="predicted"/>
<keyword evidence="3" id="KW-0472">Membrane</keyword>
<feature type="compositionally biased region" description="Acidic residues" evidence="2">
    <location>
        <begin position="2550"/>
        <end position="2559"/>
    </location>
</feature>
<dbReference type="Pfam" id="PF24640">
    <property type="entry name" value="DUF7635"/>
    <property type="match status" value="1"/>
</dbReference>
<feature type="transmembrane region" description="Helical" evidence="3">
    <location>
        <begin position="2051"/>
        <end position="2073"/>
    </location>
</feature>
<protein>
    <submittedName>
        <fullName evidence="7">Cysteine repeat modular protein 2, putative (CRMP2)</fullName>
    </submittedName>
</protein>
<dbReference type="PANTHER" id="PTHR11319:SF35">
    <property type="entry name" value="OUTER MEMBRANE PROTEIN PMPC-RELATED"/>
    <property type="match status" value="1"/>
</dbReference>
<name>A0A1A8YJZ9_PLAOA</name>
<keyword evidence="4" id="KW-0732">Signal</keyword>
<feature type="transmembrane region" description="Helical" evidence="3">
    <location>
        <begin position="2079"/>
        <end position="2097"/>
    </location>
</feature>
<evidence type="ECO:0000313" key="9">
    <source>
        <dbReference type="Proteomes" id="UP000078555"/>
    </source>
</evidence>
<feature type="domain" description="EGF-like" evidence="5">
    <location>
        <begin position="1591"/>
        <end position="1640"/>
    </location>
</feature>
<dbReference type="SUPFAM" id="SSF57184">
    <property type="entry name" value="Growth factor receptor domain"/>
    <property type="match status" value="2"/>
</dbReference>
<dbReference type="EMBL" id="FLRD01000014">
    <property type="protein sequence ID" value="SBT31257.1"/>
    <property type="molecule type" value="Genomic_DNA"/>
</dbReference>